<protein>
    <submittedName>
        <fullName evidence="2">Gluconate 2-dehydrogenase subunit 3</fullName>
    </submittedName>
</protein>
<keyword evidence="3" id="KW-1185">Reference proteome</keyword>
<comment type="caution">
    <text evidence="2">The sequence shown here is derived from an EMBL/GenBank/DDBJ whole genome shotgun (WGS) entry which is preliminary data.</text>
</comment>
<dbReference type="STRING" id="1035.BN961_00367"/>
<evidence type="ECO:0000313" key="3">
    <source>
        <dbReference type="Proteomes" id="UP000035762"/>
    </source>
</evidence>
<name>A0A090MHC7_AFIFE</name>
<organism evidence="2 3">
    <name type="scientific">Afipia felis</name>
    <name type="common">Cat scratch disease bacillus</name>
    <dbReference type="NCBI Taxonomy" id="1035"/>
    <lineage>
        <taxon>Bacteria</taxon>
        <taxon>Pseudomonadati</taxon>
        <taxon>Pseudomonadota</taxon>
        <taxon>Alphaproteobacteria</taxon>
        <taxon>Hyphomicrobiales</taxon>
        <taxon>Nitrobacteraceae</taxon>
        <taxon>Afipia</taxon>
    </lineage>
</organism>
<evidence type="ECO:0000256" key="1">
    <source>
        <dbReference type="SAM" id="MobiDB-lite"/>
    </source>
</evidence>
<accession>A0A090MHC7</accession>
<dbReference type="InterPro" id="IPR027056">
    <property type="entry name" value="Gluconate_2DH_su3"/>
</dbReference>
<sequence length="222" mass="24358">MARASPIMLHLPWSPNAGNPPVPFQPGPWHYFTGSEGRAVEAIADRIIPPDNETLGGKDAGCAVFIDRQLAGPYGRRDGHYNRPPFMDGTKQQGEQGEAGPAQQYRKALAALDKHCQAKFSGKTFADLDDKNKDTVLQGLEAGEISLDGADGKSFFALVLKNVQSGFFADPLYGGNRDMVAWKMIGFPGARYNYLDWIDRHNERFPLPPVGVTGRIDWTPKG</sequence>
<proteinExistence type="predicted"/>
<feature type="region of interest" description="Disordered" evidence="1">
    <location>
        <begin position="77"/>
        <end position="99"/>
    </location>
</feature>
<dbReference type="Proteomes" id="UP000035762">
    <property type="component" value="Unassembled WGS sequence"/>
</dbReference>
<dbReference type="EMBL" id="CCAZ020000001">
    <property type="protein sequence ID" value="CEG06986.1"/>
    <property type="molecule type" value="Genomic_DNA"/>
</dbReference>
<dbReference type="AlphaFoldDB" id="A0A090MHC7"/>
<reference evidence="2 3" key="1">
    <citation type="journal article" date="2014" name="Genome Announc.">
        <title>Genome Sequence of Afipia felis Strain 76713, Isolated in Hospital Water Using an Amoeba Co-Culture Procedure.</title>
        <authorList>
            <person name="Benamar S."/>
            <person name="La Scola B."/>
            <person name="Croce O."/>
        </authorList>
    </citation>
    <scope>NUCLEOTIDE SEQUENCE [LARGE SCALE GENOMIC DNA]</scope>
    <source>
        <strain evidence="2 3">76713</strain>
    </source>
</reference>
<gene>
    <name evidence="2" type="ORF">BN961_00367</name>
</gene>
<evidence type="ECO:0000313" key="2">
    <source>
        <dbReference type="EMBL" id="CEG06986.1"/>
    </source>
</evidence>
<dbReference type="Pfam" id="PF13618">
    <property type="entry name" value="Gluconate_2-dh3"/>
    <property type="match status" value="1"/>
</dbReference>